<evidence type="ECO:0000313" key="3">
    <source>
        <dbReference type="EMBL" id="QDZ07139.1"/>
    </source>
</evidence>
<gene>
    <name evidence="3" type="ORF">FPZ24_06275</name>
</gene>
<dbReference type="PANTHER" id="PTHR48106:SF18">
    <property type="entry name" value="QUINONE OXIDOREDUCTASE PIG3"/>
    <property type="match status" value="1"/>
</dbReference>
<dbReference type="PANTHER" id="PTHR48106">
    <property type="entry name" value="QUINONE OXIDOREDUCTASE PIG3-RELATED"/>
    <property type="match status" value="1"/>
</dbReference>
<dbReference type="KEGG" id="spai:FPZ24_06275"/>
<keyword evidence="1" id="KW-0521">NADP</keyword>
<dbReference type="GO" id="GO:0070402">
    <property type="term" value="F:NADPH binding"/>
    <property type="evidence" value="ECO:0007669"/>
    <property type="project" value="TreeGrafter"/>
</dbReference>
<dbReference type="InterPro" id="IPR036291">
    <property type="entry name" value="NAD(P)-bd_dom_sf"/>
</dbReference>
<proteinExistence type="predicted"/>
<dbReference type="Proteomes" id="UP000315673">
    <property type="component" value="Chromosome"/>
</dbReference>
<keyword evidence="2" id="KW-0560">Oxidoreductase</keyword>
<dbReference type="RefSeq" id="WP_146570263.1">
    <property type="nucleotide sequence ID" value="NZ_CP042306.1"/>
</dbReference>
<name>A0A5B8LH01_9SPHN</name>
<dbReference type="SUPFAM" id="SSF50129">
    <property type="entry name" value="GroES-like"/>
    <property type="match status" value="1"/>
</dbReference>
<accession>A0A5B8LH01</accession>
<dbReference type="Gene3D" id="3.90.180.10">
    <property type="entry name" value="Medium-chain alcohol dehydrogenases, catalytic domain"/>
    <property type="match status" value="1"/>
</dbReference>
<dbReference type="CDD" id="cd08291">
    <property type="entry name" value="ETR_like_1"/>
    <property type="match status" value="1"/>
</dbReference>
<evidence type="ECO:0000313" key="4">
    <source>
        <dbReference type="Proteomes" id="UP000315673"/>
    </source>
</evidence>
<dbReference type="EMBL" id="CP042306">
    <property type="protein sequence ID" value="QDZ07139.1"/>
    <property type="molecule type" value="Genomic_DNA"/>
</dbReference>
<keyword evidence="4" id="KW-1185">Reference proteome</keyword>
<dbReference type="SUPFAM" id="SSF51735">
    <property type="entry name" value="NAD(P)-binding Rossmann-fold domains"/>
    <property type="match status" value="1"/>
</dbReference>
<dbReference type="GO" id="GO:0016651">
    <property type="term" value="F:oxidoreductase activity, acting on NAD(P)H"/>
    <property type="evidence" value="ECO:0007669"/>
    <property type="project" value="TreeGrafter"/>
</dbReference>
<evidence type="ECO:0000256" key="1">
    <source>
        <dbReference type="ARBA" id="ARBA00022857"/>
    </source>
</evidence>
<dbReference type="OrthoDB" id="8629910at2"/>
<organism evidence="3 4">
    <name type="scientific">Sphingomonas panacisoli</name>
    <dbReference type="NCBI Taxonomy" id="1813879"/>
    <lineage>
        <taxon>Bacteria</taxon>
        <taxon>Pseudomonadati</taxon>
        <taxon>Pseudomonadota</taxon>
        <taxon>Alphaproteobacteria</taxon>
        <taxon>Sphingomonadales</taxon>
        <taxon>Sphingomonadaceae</taxon>
        <taxon>Sphingomonas</taxon>
    </lineage>
</organism>
<protein>
    <submittedName>
        <fullName evidence="3">NADH oxidase</fullName>
    </submittedName>
</protein>
<sequence>MTIPAKARELRSLITDGKLELSIQDVDVSAPGAGEVVVRIEAAPINPSDQPLLLGPADLSTLASDGGTTTAAIPEAMASMVAARNGKSLAAGNEGAGIVVAAGDGAEHLIGKTVAVLGGAMYTQYRKVPLSALLEYGEGVTPAQGASAFVNPLTALGMVETMKMEGHTALVHTAAASNLGQMLNKVCIADGVDLVNIVRNDEQAKILTDIGAKYVVDSSSPDFRAHLTDVLFETGATIAFDAVGGGPLAGHILGAMEAALVKKTPPAGGYGSPVHKQVYIYGRLDLSPTTLAPNMGFAWGVGGFLLTPFLMKAGPEVIARLRKRVADEILTTFASGYTSEISLDQAIQPDTIRGWQRKATGEKYLINPTL</sequence>
<dbReference type="InterPro" id="IPR011032">
    <property type="entry name" value="GroES-like_sf"/>
</dbReference>
<dbReference type="AlphaFoldDB" id="A0A5B8LH01"/>
<reference evidence="3 4" key="1">
    <citation type="submission" date="2019-07" db="EMBL/GenBank/DDBJ databases">
        <title>Full genome sequence of Sphingomonas sp. 4R-6-7(HKS19).</title>
        <authorList>
            <person name="Im W.-T."/>
        </authorList>
    </citation>
    <scope>NUCLEOTIDE SEQUENCE [LARGE SCALE GENOMIC DNA]</scope>
    <source>
        <strain evidence="3 4">HKS19</strain>
    </source>
</reference>
<dbReference type="Gene3D" id="3.40.50.720">
    <property type="entry name" value="NAD(P)-binding Rossmann-like Domain"/>
    <property type="match status" value="1"/>
</dbReference>
<evidence type="ECO:0000256" key="2">
    <source>
        <dbReference type="ARBA" id="ARBA00023002"/>
    </source>
</evidence>